<dbReference type="NCBIfam" id="NF006743">
    <property type="entry name" value="PRK09270.1-2"/>
    <property type="match status" value="1"/>
</dbReference>
<dbReference type="InterPro" id="IPR006083">
    <property type="entry name" value="PRK/URK"/>
</dbReference>
<organism evidence="2 3">
    <name type="scientific">Yinghuangia aomiensis</name>
    <dbReference type="NCBI Taxonomy" id="676205"/>
    <lineage>
        <taxon>Bacteria</taxon>
        <taxon>Bacillati</taxon>
        <taxon>Actinomycetota</taxon>
        <taxon>Actinomycetes</taxon>
        <taxon>Kitasatosporales</taxon>
        <taxon>Streptomycetaceae</taxon>
        <taxon>Yinghuangia</taxon>
    </lineage>
</organism>
<gene>
    <name evidence="2" type="ORF">GCM10023205_74420</name>
</gene>
<dbReference type="Pfam" id="PF00485">
    <property type="entry name" value="PRK"/>
    <property type="match status" value="1"/>
</dbReference>
<evidence type="ECO:0000313" key="2">
    <source>
        <dbReference type="EMBL" id="GAA4991450.1"/>
    </source>
</evidence>
<evidence type="ECO:0000313" key="3">
    <source>
        <dbReference type="Proteomes" id="UP001500466"/>
    </source>
</evidence>
<dbReference type="SUPFAM" id="SSF52540">
    <property type="entry name" value="P-loop containing nucleoside triphosphate hydrolases"/>
    <property type="match status" value="1"/>
</dbReference>
<reference evidence="3" key="1">
    <citation type="journal article" date="2019" name="Int. J. Syst. Evol. Microbiol.">
        <title>The Global Catalogue of Microorganisms (GCM) 10K type strain sequencing project: providing services to taxonomists for standard genome sequencing and annotation.</title>
        <authorList>
            <consortium name="The Broad Institute Genomics Platform"/>
            <consortium name="The Broad Institute Genome Sequencing Center for Infectious Disease"/>
            <person name="Wu L."/>
            <person name="Ma J."/>
        </authorList>
    </citation>
    <scope>NUCLEOTIDE SEQUENCE [LARGE SCALE GENOMIC DNA]</scope>
    <source>
        <strain evidence="3">JCM 17986</strain>
    </source>
</reference>
<accession>A0ABP9I8A3</accession>
<keyword evidence="3" id="KW-1185">Reference proteome</keyword>
<dbReference type="RefSeq" id="WP_345680259.1">
    <property type="nucleotide sequence ID" value="NZ_BAABHS010000043.1"/>
</dbReference>
<dbReference type="GO" id="GO:0016301">
    <property type="term" value="F:kinase activity"/>
    <property type="evidence" value="ECO:0007669"/>
    <property type="project" value="UniProtKB-KW"/>
</dbReference>
<protein>
    <submittedName>
        <fullName evidence="2">Nucleoside/nucleotide kinase family protein</fullName>
    </submittedName>
</protein>
<feature type="domain" description="Phosphoribulokinase/uridine kinase" evidence="1">
    <location>
        <begin position="27"/>
        <end position="182"/>
    </location>
</feature>
<comment type="caution">
    <text evidence="2">The sequence shown here is derived from an EMBL/GenBank/DDBJ whole genome shotgun (WGS) entry which is preliminary data.</text>
</comment>
<name>A0ABP9I8A3_9ACTN</name>
<keyword evidence="2" id="KW-0808">Transferase</keyword>
<sequence length="218" mass="23579">MVEDVTADELAGELVALVRRRGSGRMVVGLVGAPGAGKSTLARALVDGVGGVLGPGVAAYVPMDGFHLSNEQLARIGWLERKGAPQTFDAWGYAALLGRLVSEPGHDVFVPDYDRVVDQPIAARHVVAPSVRLVVAEGNYLAVDAPEWRAVRRHLDVLWYVDAPDEVREQRLFARQRTGGRAAAAARDWVERSDRPNGEVVKGTVGRCDRVLRVRTVG</sequence>
<keyword evidence="2" id="KW-0418">Kinase</keyword>
<dbReference type="PANTHER" id="PTHR10285">
    <property type="entry name" value="URIDINE KINASE"/>
    <property type="match status" value="1"/>
</dbReference>
<dbReference type="EMBL" id="BAABHS010000043">
    <property type="protein sequence ID" value="GAA4991450.1"/>
    <property type="molecule type" value="Genomic_DNA"/>
</dbReference>
<proteinExistence type="predicted"/>
<dbReference type="Proteomes" id="UP001500466">
    <property type="component" value="Unassembled WGS sequence"/>
</dbReference>
<dbReference type="Gene3D" id="3.40.50.300">
    <property type="entry name" value="P-loop containing nucleotide triphosphate hydrolases"/>
    <property type="match status" value="2"/>
</dbReference>
<dbReference type="InterPro" id="IPR027417">
    <property type="entry name" value="P-loop_NTPase"/>
</dbReference>
<evidence type="ECO:0000259" key="1">
    <source>
        <dbReference type="Pfam" id="PF00485"/>
    </source>
</evidence>